<dbReference type="OrthoDB" id="367883at2"/>
<evidence type="ECO:0000256" key="3">
    <source>
        <dbReference type="ARBA" id="ARBA00022448"/>
    </source>
</evidence>
<name>A0A6I3LIB0_9FLAO</name>
<feature type="chain" id="PRO_5026203191" evidence="8">
    <location>
        <begin position="20"/>
        <end position="440"/>
    </location>
</feature>
<keyword evidence="7" id="KW-0998">Cell outer membrane</keyword>
<organism evidence="9 10">
    <name type="scientific">Myroides albus</name>
    <dbReference type="NCBI Taxonomy" id="2562892"/>
    <lineage>
        <taxon>Bacteria</taxon>
        <taxon>Pseudomonadati</taxon>
        <taxon>Bacteroidota</taxon>
        <taxon>Flavobacteriia</taxon>
        <taxon>Flavobacteriales</taxon>
        <taxon>Flavobacteriaceae</taxon>
        <taxon>Myroides</taxon>
    </lineage>
</organism>
<keyword evidence="5" id="KW-0812">Transmembrane</keyword>
<dbReference type="Proteomes" id="UP000438760">
    <property type="component" value="Unassembled WGS sequence"/>
</dbReference>
<dbReference type="InterPro" id="IPR003423">
    <property type="entry name" value="OMP_efflux"/>
</dbReference>
<dbReference type="EMBL" id="WMJX01000002">
    <property type="protein sequence ID" value="MTG96900.1"/>
    <property type="molecule type" value="Genomic_DNA"/>
</dbReference>
<keyword evidence="8" id="KW-0732">Signal</keyword>
<dbReference type="RefSeq" id="WP_155090951.1">
    <property type="nucleotide sequence ID" value="NZ_CP102754.1"/>
</dbReference>
<keyword evidence="10" id="KW-1185">Reference proteome</keyword>
<keyword evidence="6" id="KW-0472">Membrane</keyword>
<dbReference type="GO" id="GO:0015288">
    <property type="term" value="F:porin activity"/>
    <property type="evidence" value="ECO:0007669"/>
    <property type="project" value="TreeGrafter"/>
</dbReference>
<gene>
    <name evidence="9" type="ORF">GJV76_01855</name>
</gene>
<keyword evidence="4" id="KW-1134">Transmembrane beta strand</keyword>
<protein>
    <submittedName>
        <fullName evidence="9">TolC family protein</fullName>
    </submittedName>
</protein>
<comment type="caution">
    <text evidence="9">The sequence shown here is derived from an EMBL/GenBank/DDBJ whole genome shotgun (WGS) entry which is preliminary data.</text>
</comment>
<evidence type="ECO:0000256" key="4">
    <source>
        <dbReference type="ARBA" id="ARBA00022452"/>
    </source>
</evidence>
<evidence type="ECO:0000256" key="5">
    <source>
        <dbReference type="ARBA" id="ARBA00022692"/>
    </source>
</evidence>
<reference evidence="9 10" key="1">
    <citation type="submission" date="2019-11" db="EMBL/GenBank/DDBJ databases">
        <title>Genome of Strain BIT-d1.</title>
        <authorList>
            <person name="Yang Y."/>
        </authorList>
    </citation>
    <scope>NUCLEOTIDE SEQUENCE [LARGE SCALE GENOMIC DNA]</scope>
    <source>
        <strain evidence="9 10">BIT-d1</strain>
    </source>
</reference>
<dbReference type="Pfam" id="PF02321">
    <property type="entry name" value="OEP"/>
    <property type="match status" value="2"/>
</dbReference>
<evidence type="ECO:0000256" key="1">
    <source>
        <dbReference type="ARBA" id="ARBA00004442"/>
    </source>
</evidence>
<evidence type="ECO:0000256" key="2">
    <source>
        <dbReference type="ARBA" id="ARBA00007613"/>
    </source>
</evidence>
<evidence type="ECO:0000256" key="8">
    <source>
        <dbReference type="SAM" id="SignalP"/>
    </source>
</evidence>
<evidence type="ECO:0000256" key="6">
    <source>
        <dbReference type="ARBA" id="ARBA00023136"/>
    </source>
</evidence>
<comment type="similarity">
    <text evidence="2">Belongs to the outer membrane factor (OMF) (TC 1.B.17) family.</text>
</comment>
<dbReference type="GO" id="GO:0009279">
    <property type="term" value="C:cell outer membrane"/>
    <property type="evidence" value="ECO:0007669"/>
    <property type="project" value="UniProtKB-SubCell"/>
</dbReference>
<comment type="subcellular location">
    <subcellularLocation>
        <location evidence="1">Cell outer membrane</location>
    </subcellularLocation>
</comment>
<sequence length="440" mass="49529">MYRYILTLLLSSLTIPLCAQTKELSLKNAIQYALEHKAESKIASLEIENSQYQIEEVRANALPHLNVEANVANNPLIQEMPLSLGGQTQMIPFNLKWNSQASATVTQVLFNQAVFMGLKAARTAKEFYIINRELSDEDIIEKVATTYYQVFQSKELQSTLETTIASTTRIKDIIEDLHKNGLATKIDLDRTKVALSNLKSQRQQVVNAIELQQNALKFFMGMELSSPISLAEDTFQIDESVLLVEPNVEKRTELQLLEKQKDLLHYKKKATIADYYPSLAAFGTMSYQGLGDKFVWGGKPTDGVYWTSNAVIGISLKIPVFNGFETRSKVRQVEVELKKIDVQLEDTRQALDLSFKNAQKSMENALITINIQKDNVSLAKSILDNIQNNYKQGLASLTDLLNAENAFTEAENNYTNSLLEYKLAEVQLIKAKGELKSLID</sequence>
<keyword evidence="3" id="KW-0813">Transport</keyword>
<dbReference type="Gene3D" id="1.20.1600.10">
    <property type="entry name" value="Outer membrane efflux proteins (OEP)"/>
    <property type="match status" value="1"/>
</dbReference>
<dbReference type="PANTHER" id="PTHR30026">
    <property type="entry name" value="OUTER MEMBRANE PROTEIN TOLC"/>
    <property type="match status" value="1"/>
</dbReference>
<dbReference type="GO" id="GO:0015562">
    <property type="term" value="F:efflux transmembrane transporter activity"/>
    <property type="evidence" value="ECO:0007669"/>
    <property type="project" value="InterPro"/>
</dbReference>
<feature type="signal peptide" evidence="8">
    <location>
        <begin position="1"/>
        <end position="19"/>
    </location>
</feature>
<evidence type="ECO:0000313" key="10">
    <source>
        <dbReference type="Proteomes" id="UP000438760"/>
    </source>
</evidence>
<dbReference type="AlphaFoldDB" id="A0A6I3LIB0"/>
<proteinExistence type="inferred from homology"/>
<evidence type="ECO:0000313" key="9">
    <source>
        <dbReference type="EMBL" id="MTG96900.1"/>
    </source>
</evidence>
<dbReference type="InterPro" id="IPR051906">
    <property type="entry name" value="TolC-like"/>
</dbReference>
<accession>A0A6I3LIB0</accession>
<dbReference type="GO" id="GO:1990281">
    <property type="term" value="C:efflux pump complex"/>
    <property type="evidence" value="ECO:0007669"/>
    <property type="project" value="TreeGrafter"/>
</dbReference>
<dbReference type="SUPFAM" id="SSF56954">
    <property type="entry name" value="Outer membrane efflux proteins (OEP)"/>
    <property type="match status" value="1"/>
</dbReference>
<dbReference type="PANTHER" id="PTHR30026:SF20">
    <property type="entry name" value="OUTER MEMBRANE PROTEIN TOLC"/>
    <property type="match status" value="1"/>
</dbReference>
<evidence type="ECO:0000256" key="7">
    <source>
        <dbReference type="ARBA" id="ARBA00023237"/>
    </source>
</evidence>